<evidence type="ECO:0000313" key="2">
    <source>
        <dbReference type="Proteomes" id="UP000472335"/>
    </source>
</evidence>
<dbReference type="RefSeq" id="WP_165259930.1">
    <property type="nucleotide sequence ID" value="NZ_JAAKZY010000046.1"/>
</dbReference>
<sequence>MLVSQVKDLWSGNPEPLRRAQRINPPTVAVVGNGAVGLLPLPMVAAGPRLGLREPSRL</sequence>
<dbReference type="AlphaFoldDB" id="A0A6G4V5S3"/>
<gene>
    <name evidence="1" type="ORF">G5C60_16725</name>
</gene>
<organism evidence="1 2">
    <name type="scientific">Streptomyces scabichelini</name>
    <dbReference type="NCBI Taxonomy" id="2711217"/>
    <lineage>
        <taxon>Bacteria</taxon>
        <taxon>Bacillati</taxon>
        <taxon>Actinomycetota</taxon>
        <taxon>Actinomycetes</taxon>
        <taxon>Kitasatosporales</taxon>
        <taxon>Streptomycetaceae</taxon>
        <taxon>Streptomyces</taxon>
    </lineage>
</organism>
<accession>A0A6G4V5S3</accession>
<evidence type="ECO:0000313" key="1">
    <source>
        <dbReference type="EMBL" id="NGO09200.1"/>
    </source>
</evidence>
<dbReference type="EMBL" id="JAAKZY010000046">
    <property type="protein sequence ID" value="NGO09200.1"/>
    <property type="molecule type" value="Genomic_DNA"/>
</dbReference>
<keyword evidence="2" id="KW-1185">Reference proteome</keyword>
<name>A0A6G4V5S3_9ACTN</name>
<protein>
    <submittedName>
        <fullName evidence="1">Uncharacterized protein</fullName>
    </submittedName>
</protein>
<dbReference type="Proteomes" id="UP000472335">
    <property type="component" value="Unassembled WGS sequence"/>
</dbReference>
<reference evidence="1 2" key="1">
    <citation type="submission" date="2020-02" db="EMBL/GenBank/DDBJ databases">
        <title>Whole-genome analyses of novel actinobacteria.</title>
        <authorList>
            <person name="Sahin N."/>
            <person name="Gencbay T."/>
        </authorList>
    </citation>
    <scope>NUCLEOTIDE SEQUENCE [LARGE SCALE GENOMIC DNA]</scope>
    <source>
        <strain evidence="1 2">HC44</strain>
    </source>
</reference>
<comment type="caution">
    <text evidence="1">The sequence shown here is derived from an EMBL/GenBank/DDBJ whole genome shotgun (WGS) entry which is preliminary data.</text>
</comment>
<proteinExistence type="predicted"/>